<gene>
    <name evidence="9" type="ORF">A8C32_07275</name>
</gene>
<evidence type="ECO:0008006" key="11">
    <source>
        <dbReference type="Google" id="ProtNLM"/>
    </source>
</evidence>
<dbReference type="InterPro" id="IPR036852">
    <property type="entry name" value="Peptidase_S8/S53_dom_sf"/>
</dbReference>
<dbReference type="InterPro" id="IPR050131">
    <property type="entry name" value="Peptidase_S8_subtilisin-like"/>
</dbReference>
<dbReference type="STRING" id="1849968.A8C32_07275"/>
<evidence type="ECO:0000313" key="9">
    <source>
        <dbReference type="EMBL" id="OEJ98976.1"/>
    </source>
</evidence>
<comment type="caution">
    <text evidence="9">The sequence shown here is derived from an EMBL/GenBank/DDBJ whole genome shotgun (WGS) entry which is preliminary data.</text>
</comment>
<evidence type="ECO:0000256" key="6">
    <source>
        <dbReference type="PROSITE-ProRule" id="PRU01240"/>
    </source>
</evidence>
<dbReference type="Gene3D" id="2.60.40.3080">
    <property type="match status" value="1"/>
</dbReference>
<evidence type="ECO:0000259" key="8">
    <source>
        <dbReference type="Pfam" id="PF18962"/>
    </source>
</evidence>
<dbReference type="InterPro" id="IPR000209">
    <property type="entry name" value="Peptidase_S8/S53_dom"/>
</dbReference>
<feature type="domain" description="Secretion system C-terminal sorting" evidence="8">
    <location>
        <begin position="384"/>
        <end position="454"/>
    </location>
</feature>
<dbReference type="InterPro" id="IPR026444">
    <property type="entry name" value="Secre_tail"/>
</dbReference>
<dbReference type="InterPro" id="IPR023828">
    <property type="entry name" value="Peptidase_S8_Ser-AS"/>
</dbReference>
<dbReference type="Pfam" id="PF18962">
    <property type="entry name" value="Por_Secre_tail"/>
    <property type="match status" value="1"/>
</dbReference>
<dbReference type="PANTHER" id="PTHR43806:SF11">
    <property type="entry name" value="CEREVISIN-RELATED"/>
    <property type="match status" value="1"/>
</dbReference>
<evidence type="ECO:0000259" key="7">
    <source>
        <dbReference type="Pfam" id="PF00082"/>
    </source>
</evidence>
<evidence type="ECO:0000256" key="5">
    <source>
        <dbReference type="ARBA" id="ARBA00022825"/>
    </source>
</evidence>
<keyword evidence="10" id="KW-1185">Reference proteome</keyword>
<evidence type="ECO:0000256" key="4">
    <source>
        <dbReference type="ARBA" id="ARBA00022801"/>
    </source>
</evidence>
<dbReference type="EMBL" id="MDJD01000054">
    <property type="protein sequence ID" value="OEJ98976.1"/>
    <property type="molecule type" value="Genomic_DNA"/>
</dbReference>
<evidence type="ECO:0000256" key="1">
    <source>
        <dbReference type="ARBA" id="ARBA00011073"/>
    </source>
</evidence>
<evidence type="ECO:0000256" key="3">
    <source>
        <dbReference type="ARBA" id="ARBA00022729"/>
    </source>
</evidence>
<accession>A0A1E5SIT2</accession>
<feature type="domain" description="Peptidase S8/S53" evidence="7">
    <location>
        <begin position="24"/>
        <end position="251"/>
    </location>
</feature>
<dbReference type="NCBIfam" id="TIGR04183">
    <property type="entry name" value="Por_Secre_tail"/>
    <property type="match status" value="1"/>
</dbReference>
<dbReference type="PROSITE" id="PS51892">
    <property type="entry name" value="SUBTILASE"/>
    <property type="match status" value="1"/>
</dbReference>
<sequence length="456" mass="49069">MGISESVNTNHEDLIGQSDILNGNSSSSNGHGTSVSLFAGGKTDNNVGISSIGFNNFIRGKSGGASAVIQLAQNGVKVINMSWGFCTLSQNATQIYEAAMNEAYSNGAVLVAAAGNGAFSCNLGAEAYHYPAANDKVIAVTVVGHLYELNDSNPLHNNQKDRFEAVGNVYPFTTYNDSVDVAAPGRHVLTQVVGQSTGNYGYSGGTSYAAPIVTGTIGLMFDVNYCLTQKEVETIIKLSSRKVDNLTVNQAFYGKIGSGVLDAYEAVKMAKDMADDFGTVEVKDRVLYRPWFYKLVTAPYKIKMTNNDVTGGSKLKFKARNNIEILSGDYYPESGGYIDLSIDETLALDCPPPPINSANTSRKVKTKINESQGKNLVGNYGLSIFPNPTTGILNITNKEDLNAISISDITGKTVYSVKEVNAKELKINMSKFNSGMYFVEIKMKTGAIHTQKMIKK</sequence>
<dbReference type="Gene3D" id="3.40.50.200">
    <property type="entry name" value="Peptidase S8/S53 domain"/>
    <property type="match status" value="1"/>
</dbReference>
<name>A0A1E5SIT2_9FLAO</name>
<dbReference type="GO" id="GO:0006508">
    <property type="term" value="P:proteolysis"/>
    <property type="evidence" value="ECO:0007669"/>
    <property type="project" value="UniProtKB-KW"/>
</dbReference>
<evidence type="ECO:0000256" key="2">
    <source>
        <dbReference type="ARBA" id="ARBA00022670"/>
    </source>
</evidence>
<keyword evidence="2" id="KW-0645">Protease</keyword>
<dbReference type="Proteomes" id="UP000095713">
    <property type="component" value="Unassembled WGS sequence"/>
</dbReference>
<dbReference type="Pfam" id="PF00082">
    <property type="entry name" value="Peptidase_S8"/>
    <property type="match status" value="1"/>
</dbReference>
<evidence type="ECO:0000313" key="10">
    <source>
        <dbReference type="Proteomes" id="UP000095713"/>
    </source>
</evidence>
<reference evidence="9 10" key="1">
    <citation type="submission" date="2016-05" db="EMBL/GenBank/DDBJ databases">
        <title>Draft Genome Sequence of Algibacter sp. Strain SK-16 Isolated from the Surface Water of Aburatsubo Inlet.</title>
        <authorList>
            <person name="Wong S.-K."/>
            <person name="Yoshizawa S."/>
            <person name="Nakajima Y."/>
            <person name="Ogura Y."/>
            <person name="Tetsuya H."/>
            <person name="Hamasaki K."/>
        </authorList>
    </citation>
    <scope>NUCLEOTIDE SEQUENCE [LARGE SCALE GENOMIC DNA]</scope>
    <source>
        <strain evidence="9 10">SK-16</strain>
    </source>
</reference>
<keyword evidence="4" id="KW-0378">Hydrolase</keyword>
<proteinExistence type="inferred from homology"/>
<comment type="similarity">
    <text evidence="1 6">Belongs to the peptidase S8 family.</text>
</comment>
<dbReference type="GO" id="GO:0004252">
    <property type="term" value="F:serine-type endopeptidase activity"/>
    <property type="evidence" value="ECO:0007669"/>
    <property type="project" value="InterPro"/>
</dbReference>
<dbReference type="SUPFAM" id="SSF52743">
    <property type="entry name" value="Subtilisin-like"/>
    <property type="match status" value="1"/>
</dbReference>
<dbReference type="RefSeq" id="WP_069831659.1">
    <property type="nucleotide sequence ID" value="NZ_MDJD01000054.1"/>
</dbReference>
<keyword evidence="5" id="KW-0720">Serine protease</keyword>
<dbReference type="PANTHER" id="PTHR43806">
    <property type="entry name" value="PEPTIDASE S8"/>
    <property type="match status" value="1"/>
</dbReference>
<protein>
    <recommendedName>
        <fullName evidence="11">Secretion system C-terminal sorting domain-containing protein</fullName>
    </recommendedName>
</protein>
<dbReference type="OrthoDB" id="1055762at2"/>
<dbReference type="AlphaFoldDB" id="A0A1E5SIT2"/>
<organism evidence="9 10">
    <name type="scientific">Flavivirga aquatica</name>
    <dbReference type="NCBI Taxonomy" id="1849968"/>
    <lineage>
        <taxon>Bacteria</taxon>
        <taxon>Pseudomonadati</taxon>
        <taxon>Bacteroidota</taxon>
        <taxon>Flavobacteriia</taxon>
        <taxon>Flavobacteriales</taxon>
        <taxon>Flavobacteriaceae</taxon>
        <taxon>Flavivirga</taxon>
    </lineage>
</organism>
<dbReference type="PROSITE" id="PS00138">
    <property type="entry name" value="SUBTILASE_SER"/>
    <property type="match status" value="1"/>
</dbReference>
<comment type="caution">
    <text evidence="6">Lacks conserved residue(s) required for the propagation of feature annotation.</text>
</comment>
<keyword evidence="3" id="KW-0732">Signal</keyword>